<sequence>MAEHDGVIIVAEVTTNHFGDLERLQRMVEIAADAGADTIKVQRRSVEDFYTPDQLAEAYESPFGRTFGDYRRALELDESGFALLDRICAKAGVTWSASALDVPSFRYFAARGHRLIKLPSTVTHHEDLIDEAAASGLDVVISTGMTSSDQVERLLQRFRSSKRIYLLQCVSAYPAPIEDCNLAVVRSYWQRSQDNPRIVPGYSSHDDGAFGSCLAVAAGARMIEKHVKLGSTSWAHFDDVAVDLATGDFHEYVRQVRLAEAVTGDGRKRVNASEHHKYPWRAGHGVHS</sequence>
<dbReference type="PANTHER" id="PTHR42966">
    <property type="entry name" value="N-ACETYLNEURAMINATE SYNTHASE"/>
    <property type="match status" value="1"/>
</dbReference>
<dbReference type="PANTHER" id="PTHR42966:SF1">
    <property type="entry name" value="SIALIC ACID SYNTHASE"/>
    <property type="match status" value="1"/>
</dbReference>
<organism evidence="3 4">
    <name type="scientific">Brachybacterium tyrofermentans</name>
    <dbReference type="NCBI Taxonomy" id="47848"/>
    <lineage>
        <taxon>Bacteria</taxon>
        <taxon>Bacillati</taxon>
        <taxon>Actinomycetota</taxon>
        <taxon>Actinomycetes</taxon>
        <taxon>Micrococcales</taxon>
        <taxon>Dermabacteraceae</taxon>
        <taxon>Brachybacterium</taxon>
    </lineage>
</organism>
<dbReference type="Proteomes" id="UP001595937">
    <property type="component" value="Unassembled WGS sequence"/>
</dbReference>
<dbReference type="InterPro" id="IPR013785">
    <property type="entry name" value="Aldolase_TIM"/>
</dbReference>
<gene>
    <name evidence="3" type="ORF">ACFPK8_04740</name>
</gene>
<dbReference type="SUPFAM" id="SSF51569">
    <property type="entry name" value="Aldolase"/>
    <property type="match status" value="1"/>
</dbReference>
<dbReference type="Gene3D" id="3.20.20.70">
    <property type="entry name" value="Aldolase class I"/>
    <property type="match status" value="1"/>
</dbReference>
<dbReference type="RefSeq" id="WP_114328376.1">
    <property type="nucleotide sequence ID" value="NZ_BAAAIR010000003.1"/>
</dbReference>
<dbReference type="Pfam" id="PF03102">
    <property type="entry name" value="NeuB"/>
    <property type="match status" value="1"/>
</dbReference>
<dbReference type="EMBL" id="JBHSLN010000016">
    <property type="protein sequence ID" value="MFC5296807.1"/>
    <property type="molecule type" value="Genomic_DNA"/>
</dbReference>
<dbReference type="InterPro" id="IPR013132">
    <property type="entry name" value="PseI/NeuA/B-like_N"/>
</dbReference>
<evidence type="ECO:0000259" key="2">
    <source>
        <dbReference type="Pfam" id="PF03102"/>
    </source>
</evidence>
<dbReference type="GeneID" id="303295517"/>
<feature type="domain" description="PseI/NeuA/B-like" evidence="2">
    <location>
        <begin position="27"/>
        <end position="268"/>
    </location>
</feature>
<comment type="caution">
    <text evidence="3">The sequence shown here is derived from an EMBL/GenBank/DDBJ whole genome shotgun (WGS) entry which is preliminary data.</text>
</comment>
<evidence type="ECO:0000313" key="4">
    <source>
        <dbReference type="Proteomes" id="UP001595937"/>
    </source>
</evidence>
<protein>
    <submittedName>
        <fullName evidence="3">N-acetylneuraminate synthase family protein</fullName>
    </submittedName>
</protein>
<evidence type="ECO:0000313" key="3">
    <source>
        <dbReference type="EMBL" id="MFC5296807.1"/>
    </source>
</evidence>
<name>A0ABW0FBI4_9MICO</name>
<feature type="region of interest" description="Disordered" evidence="1">
    <location>
        <begin position="268"/>
        <end position="288"/>
    </location>
</feature>
<dbReference type="InterPro" id="IPR051690">
    <property type="entry name" value="PseI-like"/>
</dbReference>
<accession>A0ABW0FBI4</accession>
<keyword evidence="4" id="KW-1185">Reference proteome</keyword>
<feature type="compositionally biased region" description="Basic and acidic residues" evidence="1">
    <location>
        <begin position="268"/>
        <end position="277"/>
    </location>
</feature>
<evidence type="ECO:0000256" key="1">
    <source>
        <dbReference type="SAM" id="MobiDB-lite"/>
    </source>
</evidence>
<proteinExistence type="predicted"/>
<reference evidence="4" key="1">
    <citation type="journal article" date="2019" name="Int. J. Syst. Evol. Microbiol.">
        <title>The Global Catalogue of Microorganisms (GCM) 10K type strain sequencing project: providing services to taxonomists for standard genome sequencing and annotation.</title>
        <authorList>
            <consortium name="The Broad Institute Genomics Platform"/>
            <consortium name="The Broad Institute Genome Sequencing Center for Infectious Disease"/>
            <person name="Wu L."/>
            <person name="Ma J."/>
        </authorList>
    </citation>
    <scope>NUCLEOTIDE SEQUENCE [LARGE SCALE GENOMIC DNA]</scope>
    <source>
        <strain evidence="4">CGMCC 1.16455</strain>
    </source>
</reference>